<dbReference type="EC" id="5.2.1.8" evidence="3"/>
<dbReference type="InterPro" id="IPR046357">
    <property type="entry name" value="PPIase_dom_sf"/>
</dbReference>
<keyword evidence="5 7" id="KW-0413">Isomerase</keyword>
<comment type="catalytic activity">
    <reaction evidence="1">
        <text>[protein]-peptidylproline (omega=180) = [protein]-peptidylproline (omega=0)</text>
        <dbReference type="Rhea" id="RHEA:16237"/>
        <dbReference type="Rhea" id="RHEA-COMP:10747"/>
        <dbReference type="Rhea" id="RHEA-COMP:10748"/>
        <dbReference type="ChEBI" id="CHEBI:83833"/>
        <dbReference type="ChEBI" id="CHEBI:83834"/>
        <dbReference type="EC" id="5.2.1.8"/>
    </reaction>
</comment>
<dbReference type="GO" id="GO:0016853">
    <property type="term" value="F:isomerase activity"/>
    <property type="evidence" value="ECO:0007669"/>
    <property type="project" value="UniProtKB-KW"/>
</dbReference>
<evidence type="ECO:0000256" key="4">
    <source>
        <dbReference type="ARBA" id="ARBA00023110"/>
    </source>
</evidence>
<feature type="domain" description="PpiC" evidence="6">
    <location>
        <begin position="118"/>
        <end position="222"/>
    </location>
</feature>
<comment type="caution">
    <text evidence="7">The sequence shown here is derived from an EMBL/GenBank/DDBJ whole genome shotgun (WGS) entry which is preliminary data.</text>
</comment>
<dbReference type="InterPro" id="IPR027304">
    <property type="entry name" value="Trigger_fact/SurA_dom_sf"/>
</dbReference>
<organism evidence="7 8">
    <name type="scientific">Microbulbifer harenosus</name>
    <dbReference type="NCBI Taxonomy" id="2576840"/>
    <lineage>
        <taxon>Bacteria</taxon>
        <taxon>Pseudomonadati</taxon>
        <taxon>Pseudomonadota</taxon>
        <taxon>Gammaproteobacteria</taxon>
        <taxon>Cellvibrionales</taxon>
        <taxon>Microbulbiferaceae</taxon>
        <taxon>Microbulbifer</taxon>
    </lineage>
</organism>
<protein>
    <recommendedName>
        <fullName evidence="3">peptidylprolyl isomerase</fullName>
        <ecNumber evidence="3">5.2.1.8</ecNumber>
    </recommendedName>
</protein>
<reference evidence="7 8" key="1">
    <citation type="submission" date="2019-05" db="EMBL/GenBank/DDBJ databases">
        <title>Microbulbifer harenosus sp. nov., an alginate-degrading bacterium isolated from coastal sand.</title>
        <authorList>
            <person name="Huang H."/>
            <person name="Mo K."/>
            <person name="Bao S."/>
        </authorList>
    </citation>
    <scope>NUCLEOTIDE SEQUENCE [LARGE SCALE GENOMIC DNA]</scope>
    <source>
        <strain evidence="7 8">HB161719</strain>
    </source>
</reference>
<evidence type="ECO:0000256" key="5">
    <source>
        <dbReference type="PROSITE-ProRule" id="PRU00278"/>
    </source>
</evidence>
<evidence type="ECO:0000256" key="3">
    <source>
        <dbReference type="ARBA" id="ARBA00013194"/>
    </source>
</evidence>
<dbReference type="SUPFAM" id="SSF109998">
    <property type="entry name" value="Triger factor/SurA peptide-binding domain-like"/>
    <property type="match status" value="1"/>
</dbReference>
<dbReference type="InterPro" id="IPR000297">
    <property type="entry name" value="PPIase_PpiC"/>
</dbReference>
<sequence>MSPLLASDKTAEQQLFFAPVTVNGIEIPHAHIYAEMQYYPAPTLQEAAYRAARALVLGHLLRAEAAAQGLCAENEDINGEAFESVVEQLLAQSLDIAESSRAEREDFYTNNRHHFLSSPLAEVRHILLPVTPGDDAAVDAQETLAQKLLQEITLADDPLVTFCNRARADSACESAKTGGSLGQVSGGQMVRAFDQAVFTGNTGLVPHPVRTEYGWHLIYVEQVQLGRQLEFDYVEEKIREYLAERRRRAALDAYMHGLVAAAEIGGIDMLAEAGIPN</sequence>
<name>A0ABY2UDB5_9GAMM</name>
<accession>A0ABY2UDB5</accession>
<gene>
    <name evidence="7" type="ORF">FDY93_18010</name>
</gene>
<proteinExistence type="inferred from homology"/>
<dbReference type="PROSITE" id="PS50198">
    <property type="entry name" value="PPIC_PPIASE_2"/>
    <property type="match status" value="1"/>
</dbReference>
<dbReference type="InterPro" id="IPR050245">
    <property type="entry name" value="PrsA_foldase"/>
</dbReference>
<keyword evidence="8" id="KW-1185">Reference proteome</keyword>
<dbReference type="Pfam" id="PF00639">
    <property type="entry name" value="Rotamase"/>
    <property type="match status" value="1"/>
</dbReference>
<dbReference type="RefSeq" id="WP_138237137.1">
    <property type="nucleotide sequence ID" value="NZ_CP185860.1"/>
</dbReference>
<evidence type="ECO:0000256" key="2">
    <source>
        <dbReference type="ARBA" id="ARBA00007656"/>
    </source>
</evidence>
<evidence type="ECO:0000313" key="8">
    <source>
        <dbReference type="Proteomes" id="UP000306791"/>
    </source>
</evidence>
<keyword evidence="4 5" id="KW-0697">Rotamase</keyword>
<dbReference type="Gene3D" id="3.10.50.40">
    <property type="match status" value="1"/>
</dbReference>
<comment type="similarity">
    <text evidence="2">Belongs to the PpiC/parvulin rotamase family.</text>
</comment>
<evidence type="ECO:0000256" key="1">
    <source>
        <dbReference type="ARBA" id="ARBA00000971"/>
    </source>
</evidence>
<dbReference type="EMBL" id="VANI01000022">
    <property type="protein sequence ID" value="TLM74352.1"/>
    <property type="molecule type" value="Genomic_DNA"/>
</dbReference>
<evidence type="ECO:0000259" key="6">
    <source>
        <dbReference type="PROSITE" id="PS50198"/>
    </source>
</evidence>
<dbReference type="PANTHER" id="PTHR47245:SF2">
    <property type="entry name" value="PEPTIDYL-PROLYL CIS-TRANS ISOMERASE HP_0175-RELATED"/>
    <property type="match status" value="1"/>
</dbReference>
<evidence type="ECO:0000313" key="7">
    <source>
        <dbReference type="EMBL" id="TLM74352.1"/>
    </source>
</evidence>
<dbReference type="Proteomes" id="UP000306791">
    <property type="component" value="Unassembled WGS sequence"/>
</dbReference>
<dbReference type="SUPFAM" id="SSF54534">
    <property type="entry name" value="FKBP-like"/>
    <property type="match status" value="1"/>
</dbReference>
<dbReference type="PANTHER" id="PTHR47245">
    <property type="entry name" value="PEPTIDYLPROLYL ISOMERASE"/>
    <property type="match status" value="1"/>
</dbReference>